<feature type="region of interest" description="Disordered" evidence="1">
    <location>
        <begin position="74"/>
        <end position="108"/>
    </location>
</feature>
<name>A0A176VFK1_MARPO</name>
<dbReference type="Proteomes" id="UP000077202">
    <property type="component" value="Unassembled WGS sequence"/>
</dbReference>
<evidence type="ECO:0000313" key="3">
    <source>
        <dbReference type="Proteomes" id="UP000077202"/>
    </source>
</evidence>
<comment type="caution">
    <text evidence="2">The sequence shown here is derived from an EMBL/GenBank/DDBJ whole genome shotgun (WGS) entry which is preliminary data.</text>
</comment>
<gene>
    <name evidence="2" type="ORF">AXG93_1923s1320</name>
</gene>
<keyword evidence="3" id="KW-1185">Reference proteome</keyword>
<protein>
    <submittedName>
        <fullName evidence="2">Uncharacterized protein</fullName>
    </submittedName>
</protein>
<organism evidence="2 3">
    <name type="scientific">Marchantia polymorpha subsp. ruderalis</name>
    <dbReference type="NCBI Taxonomy" id="1480154"/>
    <lineage>
        <taxon>Eukaryota</taxon>
        <taxon>Viridiplantae</taxon>
        <taxon>Streptophyta</taxon>
        <taxon>Embryophyta</taxon>
        <taxon>Marchantiophyta</taxon>
        <taxon>Marchantiopsida</taxon>
        <taxon>Marchantiidae</taxon>
        <taxon>Marchantiales</taxon>
        <taxon>Marchantiaceae</taxon>
        <taxon>Marchantia</taxon>
    </lineage>
</organism>
<sequence length="119" mass="13449">MAAAARKANAGFCSDQEKSKLGKVTDDSDRSEGSEHCVSTNEIFPQHGKRLFGEKFHEKFTDIHLQADDMAFDTDGDRRANRQNMKEKGYGRDGETWETRRRGANRGNGNWAKSIVVRI</sequence>
<evidence type="ECO:0000256" key="1">
    <source>
        <dbReference type="SAM" id="MobiDB-lite"/>
    </source>
</evidence>
<proteinExistence type="predicted"/>
<feature type="region of interest" description="Disordered" evidence="1">
    <location>
        <begin position="1"/>
        <end position="39"/>
    </location>
</feature>
<reference evidence="2" key="1">
    <citation type="submission" date="2016-03" db="EMBL/GenBank/DDBJ databases">
        <title>Mechanisms controlling the formation of the plant cell surface in tip-growing cells are functionally conserved among land plants.</title>
        <authorList>
            <person name="Honkanen S."/>
            <person name="Jones V.A."/>
            <person name="Morieri G."/>
            <person name="Champion C."/>
            <person name="Hetherington A.J."/>
            <person name="Kelly S."/>
            <person name="Saint-Marcoux D."/>
            <person name="Proust H."/>
            <person name="Prescott H."/>
            <person name="Dolan L."/>
        </authorList>
    </citation>
    <scope>NUCLEOTIDE SEQUENCE [LARGE SCALE GENOMIC DNA]</scope>
    <source>
        <tissue evidence="2">Whole gametophyte</tissue>
    </source>
</reference>
<dbReference type="EMBL" id="LVLJ01004028">
    <property type="protein sequence ID" value="OAE18576.1"/>
    <property type="molecule type" value="Genomic_DNA"/>
</dbReference>
<feature type="compositionally biased region" description="Basic and acidic residues" evidence="1">
    <location>
        <begin position="15"/>
        <end position="35"/>
    </location>
</feature>
<accession>A0A176VFK1</accession>
<evidence type="ECO:0000313" key="2">
    <source>
        <dbReference type="EMBL" id="OAE18576.1"/>
    </source>
</evidence>
<dbReference type="AlphaFoldDB" id="A0A176VFK1"/>
<feature type="compositionally biased region" description="Basic and acidic residues" evidence="1">
    <location>
        <begin position="75"/>
        <end position="101"/>
    </location>
</feature>